<proteinExistence type="predicted"/>
<organism evidence="2 3">
    <name type="scientific">Aphis craccivora</name>
    <name type="common">Cowpea aphid</name>
    <dbReference type="NCBI Taxonomy" id="307492"/>
    <lineage>
        <taxon>Eukaryota</taxon>
        <taxon>Metazoa</taxon>
        <taxon>Ecdysozoa</taxon>
        <taxon>Arthropoda</taxon>
        <taxon>Hexapoda</taxon>
        <taxon>Insecta</taxon>
        <taxon>Pterygota</taxon>
        <taxon>Neoptera</taxon>
        <taxon>Paraneoptera</taxon>
        <taxon>Hemiptera</taxon>
        <taxon>Sternorrhyncha</taxon>
        <taxon>Aphidomorpha</taxon>
        <taxon>Aphidoidea</taxon>
        <taxon>Aphididae</taxon>
        <taxon>Aphidini</taxon>
        <taxon>Aphis</taxon>
        <taxon>Aphis</taxon>
    </lineage>
</organism>
<protein>
    <submittedName>
        <fullName evidence="2">Uncharacterized protein</fullName>
    </submittedName>
</protein>
<name>A0A6G0YSB3_APHCR</name>
<evidence type="ECO:0000313" key="3">
    <source>
        <dbReference type="Proteomes" id="UP000478052"/>
    </source>
</evidence>
<feature type="region of interest" description="Disordered" evidence="1">
    <location>
        <begin position="259"/>
        <end position="281"/>
    </location>
</feature>
<accession>A0A6G0YSB3</accession>
<sequence length="457" mass="50339">MTVKQAGRRYDVIITHGDDDDDGGGVQRRDIATLPGGRAGRAVDEAAAAAATWRASAHYTFHHAKSYAAALTHAQYYTLHRYGGEQRRTYGRTRTRQTTLVPHRTHTLHCDVDYYSARMRTKHYQLSTLERRLATRATAAGGGGGGDDDDDDDRDGGGGGGGGDGGRSTLSNPFPPDGRADGGGADATPVPNGKAGRDVSSRWGYGRRCGACVCDVPLRRGVWSPPSAARLSHTPSSVFTPLPKYTPSLVHHHAAAAAAAAPLSPRRRSPAPSRDGASATGMDLMAWKEENERRNISNLNYSRNKLGLPSKCTSHIDPGLSIQRRGILSPRLGEKRTCKKVDTLQLNNTMRTITGCVRSINNLQWLPVLLNIASRRFEDISQPLNCHRKSTDRMKDMWKQCWEEGYTKNRHLISDPTQRVPGFDCVRAIWTNLNRIQTEQSNCNYLLHKWKIKNAPL</sequence>
<dbReference type="AlphaFoldDB" id="A0A6G0YSB3"/>
<gene>
    <name evidence="2" type="ORF">FWK35_00019222</name>
</gene>
<evidence type="ECO:0000313" key="2">
    <source>
        <dbReference type="EMBL" id="KAF0760788.1"/>
    </source>
</evidence>
<keyword evidence="3" id="KW-1185">Reference proteome</keyword>
<reference evidence="2 3" key="1">
    <citation type="submission" date="2019-08" db="EMBL/GenBank/DDBJ databases">
        <title>Whole genome of Aphis craccivora.</title>
        <authorList>
            <person name="Voronova N.V."/>
            <person name="Shulinski R.S."/>
            <person name="Bandarenka Y.V."/>
            <person name="Zhorov D.G."/>
            <person name="Warner D."/>
        </authorList>
    </citation>
    <scope>NUCLEOTIDE SEQUENCE [LARGE SCALE GENOMIC DNA]</scope>
    <source>
        <strain evidence="2">180601</strain>
        <tissue evidence="2">Whole Body</tissue>
    </source>
</reference>
<feature type="compositionally biased region" description="Gly residues" evidence="1">
    <location>
        <begin position="157"/>
        <end position="166"/>
    </location>
</feature>
<evidence type="ECO:0000256" key="1">
    <source>
        <dbReference type="SAM" id="MobiDB-lite"/>
    </source>
</evidence>
<dbReference type="Proteomes" id="UP000478052">
    <property type="component" value="Unassembled WGS sequence"/>
</dbReference>
<feature type="compositionally biased region" description="Low complexity" evidence="1">
    <location>
        <begin position="259"/>
        <end position="279"/>
    </location>
</feature>
<dbReference type="EMBL" id="VUJU01002579">
    <property type="protein sequence ID" value="KAF0760788.1"/>
    <property type="molecule type" value="Genomic_DNA"/>
</dbReference>
<feature type="region of interest" description="Disordered" evidence="1">
    <location>
        <begin position="138"/>
        <end position="200"/>
    </location>
</feature>
<comment type="caution">
    <text evidence="2">The sequence shown here is derived from an EMBL/GenBank/DDBJ whole genome shotgun (WGS) entry which is preliminary data.</text>
</comment>